<dbReference type="InterPro" id="IPR001611">
    <property type="entry name" value="Leu-rich_rpt"/>
</dbReference>
<name>A0A6A6KM98_HEVBR</name>
<gene>
    <name evidence="3" type="ORF">GH714_002308</name>
</gene>
<evidence type="ECO:0000259" key="2">
    <source>
        <dbReference type="PROSITE" id="PS50104"/>
    </source>
</evidence>
<proteinExistence type="predicted"/>
<evidence type="ECO:0000313" key="3">
    <source>
        <dbReference type="EMBL" id="KAF2290101.1"/>
    </source>
</evidence>
<comment type="caution">
    <text evidence="3">The sequence shown here is derived from an EMBL/GenBank/DDBJ whole genome shotgun (WGS) entry which is preliminary data.</text>
</comment>
<dbReference type="PANTHER" id="PTHR11017:SF271">
    <property type="entry name" value="DISEASE RESISTANCE PROTEIN (TIR-NBS-LRR CLASS) FAMILY"/>
    <property type="match status" value="1"/>
</dbReference>
<dbReference type="PANTHER" id="PTHR11017">
    <property type="entry name" value="LEUCINE-RICH REPEAT-CONTAINING PROTEIN"/>
    <property type="match status" value="1"/>
</dbReference>
<accession>A0A6A6KM98</accession>
<dbReference type="InterPro" id="IPR035897">
    <property type="entry name" value="Toll_tir_struct_dom_sf"/>
</dbReference>
<protein>
    <recommendedName>
        <fullName evidence="2">TIR domain-containing protein</fullName>
    </recommendedName>
</protein>
<dbReference type="GO" id="GO:0006952">
    <property type="term" value="P:defense response"/>
    <property type="evidence" value="ECO:0007669"/>
    <property type="project" value="InterPro"/>
</dbReference>
<dbReference type="FunFam" id="3.40.50.10140:FF:000007">
    <property type="entry name" value="Disease resistance protein (TIR-NBS-LRR class)"/>
    <property type="match status" value="1"/>
</dbReference>
<dbReference type="SUPFAM" id="SSF52058">
    <property type="entry name" value="L domain-like"/>
    <property type="match status" value="1"/>
</dbReference>
<dbReference type="InterPro" id="IPR044974">
    <property type="entry name" value="Disease_R_plants"/>
</dbReference>
<dbReference type="GO" id="GO:0007165">
    <property type="term" value="P:signal transduction"/>
    <property type="evidence" value="ECO:0007669"/>
    <property type="project" value="InterPro"/>
</dbReference>
<dbReference type="Gene3D" id="3.40.50.10140">
    <property type="entry name" value="Toll/interleukin-1 receptor homology (TIR) domain"/>
    <property type="match status" value="1"/>
</dbReference>
<dbReference type="InterPro" id="IPR000157">
    <property type="entry name" value="TIR_dom"/>
</dbReference>
<dbReference type="SMART" id="SM00255">
    <property type="entry name" value="TIR"/>
    <property type="match status" value="1"/>
</dbReference>
<evidence type="ECO:0000256" key="1">
    <source>
        <dbReference type="ARBA" id="ARBA00023027"/>
    </source>
</evidence>
<dbReference type="Pfam" id="PF01582">
    <property type="entry name" value="TIR"/>
    <property type="match status" value="1"/>
</dbReference>
<dbReference type="EMBL" id="JAAGAX010000015">
    <property type="protein sequence ID" value="KAF2290101.1"/>
    <property type="molecule type" value="Genomic_DNA"/>
</dbReference>
<reference evidence="3 4" key="1">
    <citation type="journal article" date="2020" name="Mol. Plant">
        <title>The Chromosome-Based Rubber Tree Genome Provides New Insights into Spurge Genome Evolution and Rubber Biosynthesis.</title>
        <authorList>
            <person name="Liu J."/>
            <person name="Shi C."/>
            <person name="Shi C.C."/>
            <person name="Li W."/>
            <person name="Zhang Q.J."/>
            <person name="Zhang Y."/>
            <person name="Li K."/>
            <person name="Lu H.F."/>
            <person name="Shi C."/>
            <person name="Zhu S.T."/>
            <person name="Xiao Z.Y."/>
            <person name="Nan H."/>
            <person name="Yue Y."/>
            <person name="Zhu X.G."/>
            <person name="Wu Y."/>
            <person name="Hong X.N."/>
            <person name="Fan G.Y."/>
            <person name="Tong Y."/>
            <person name="Zhang D."/>
            <person name="Mao C.L."/>
            <person name="Liu Y.L."/>
            <person name="Hao S.J."/>
            <person name="Liu W.Q."/>
            <person name="Lv M.Q."/>
            <person name="Zhang H.B."/>
            <person name="Liu Y."/>
            <person name="Hu-Tang G.R."/>
            <person name="Wang J.P."/>
            <person name="Wang J.H."/>
            <person name="Sun Y.H."/>
            <person name="Ni S.B."/>
            <person name="Chen W.B."/>
            <person name="Zhang X.C."/>
            <person name="Jiao Y.N."/>
            <person name="Eichler E.E."/>
            <person name="Li G.H."/>
            <person name="Liu X."/>
            <person name="Gao L.Z."/>
        </authorList>
    </citation>
    <scope>NUCLEOTIDE SEQUENCE [LARGE SCALE GENOMIC DNA]</scope>
    <source>
        <strain evidence="4">cv. GT1</strain>
        <tissue evidence="3">Leaf</tissue>
    </source>
</reference>
<feature type="domain" description="TIR" evidence="2">
    <location>
        <begin position="10"/>
        <end position="175"/>
    </location>
</feature>
<evidence type="ECO:0000313" key="4">
    <source>
        <dbReference type="Proteomes" id="UP000467840"/>
    </source>
</evidence>
<organism evidence="3 4">
    <name type="scientific">Hevea brasiliensis</name>
    <name type="common">Para rubber tree</name>
    <name type="synonym">Siphonia brasiliensis</name>
    <dbReference type="NCBI Taxonomy" id="3981"/>
    <lineage>
        <taxon>Eukaryota</taxon>
        <taxon>Viridiplantae</taxon>
        <taxon>Streptophyta</taxon>
        <taxon>Embryophyta</taxon>
        <taxon>Tracheophyta</taxon>
        <taxon>Spermatophyta</taxon>
        <taxon>Magnoliopsida</taxon>
        <taxon>eudicotyledons</taxon>
        <taxon>Gunneridae</taxon>
        <taxon>Pentapetalae</taxon>
        <taxon>rosids</taxon>
        <taxon>fabids</taxon>
        <taxon>Malpighiales</taxon>
        <taxon>Euphorbiaceae</taxon>
        <taxon>Crotonoideae</taxon>
        <taxon>Micrandreae</taxon>
        <taxon>Hevea</taxon>
    </lineage>
</organism>
<dbReference type="Proteomes" id="UP000467840">
    <property type="component" value="Chromosome 2"/>
</dbReference>
<dbReference type="InterPro" id="IPR032675">
    <property type="entry name" value="LRR_dom_sf"/>
</dbReference>
<dbReference type="Gene3D" id="3.80.10.10">
    <property type="entry name" value="Ribonuclease Inhibitor"/>
    <property type="match status" value="1"/>
</dbReference>
<dbReference type="PROSITE" id="PS50104">
    <property type="entry name" value="TIR"/>
    <property type="match status" value="1"/>
</dbReference>
<keyword evidence="4" id="KW-1185">Reference proteome</keyword>
<keyword evidence="1" id="KW-0520">NAD</keyword>
<dbReference type="Pfam" id="PF00560">
    <property type="entry name" value="LRR_1"/>
    <property type="match status" value="1"/>
</dbReference>
<sequence>MSSSSKNSNWTCDVFLSFRGSDVRKGFIGHLYAALCRDGIQTFLDEDKIDYGQEIGLACIKGIQESNLSLIILSKDYASSTWCLEELDHILKCKQPDDIWPIFYDVDPSDVENVSGSYGDVFREHEKRFKEDVLNIWKDNFQKVCNLKRPDLQKHLDGHEAKYIDHIVKEILKRLNRTTRSVAILPVGLNYRANENLPESIGGVKALEELNMSGCIKFEEFPESIGLLTHLIYLNLQGCKNLKELPRSIGDLNKLNISGCLKLKELPSSAELLN</sequence>
<dbReference type="AlphaFoldDB" id="A0A6A6KM98"/>
<dbReference type="SUPFAM" id="SSF52200">
    <property type="entry name" value="Toll/Interleukin receptor TIR domain"/>
    <property type="match status" value="1"/>
</dbReference>